<evidence type="ECO:0000313" key="5">
    <source>
        <dbReference type="Proteomes" id="UP000186817"/>
    </source>
</evidence>
<feature type="region of interest" description="Disordered" evidence="2">
    <location>
        <begin position="1967"/>
        <end position="2036"/>
    </location>
</feature>
<dbReference type="InterPro" id="IPR036397">
    <property type="entry name" value="RNaseH_sf"/>
</dbReference>
<evidence type="ECO:0000313" key="4">
    <source>
        <dbReference type="EMBL" id="OLQ14716.1"/>
    </source>
</evidence>
<feature type="region of interest" description="Disordered" evidence="2">
    <location>
        <begin position="2958"/>
        <end position="2978"/>
    </location>
</feature>
<feature type="compositionally biased region" description="Basic and acidic residues" evidence="2">
    <location>
        <begin position="1052"/>
        <end position="1073"/>
    </location>
</feature>
<feature type="domain" description="RNase H type-1" evidence="3">
    <location>
        <begin position="2292"/>
        <end position="2445"/>
    </location>
</feature>
<dbReference type="OrthoDB" id="410542at2759"/>
<dbReference type="EMBL" id="LSRX01000012">
    <property type="protein sequence ID" value="OLQ14716.1"/>
    <property type="molecule type" value="Genomic_DNA"/>
</dbReference>
<feature type="region of interest" description="Disordered" evidence="2">
    <location>
        <begin position="343"/>
        <end position="384"/>
    </location>
</feature>
<dbReference type="Proteomes" id="UP000186817">
    <property type="component" value="Unassembled WGS sequence"/>
</dbReference>
<dbReference type="SUPFAM" id="SSF56219">
    <property type="entry name" value="DNase I-like"/>
    <property type="match status" value="1"/>
</dbReference>
<dbReference type="InterPro" id="IPR002156">
    <property type="entry name" value="RNaseH_domain"/>
</dbReference>
<protein>
    <recommendedName>
        <fullName evidence="3">RNase H type-1 domain-containing protein</fullName>
    </recommendedName>
</protein>
<dbReference type="GO" id="GO:0003676">
    <property type="term" value="F:nucleic acid binding"/>
    <property type="evidence" value="ECO:0007669"/>
    <property type="project" value="InterPro"/>
</dbReference>
<evidence type="ECO:0000259" key="3">
    <source>
        <dbReference type="PROSITE" id="PS50879"/>
    </source>
</evidence>
<feature type="compositionally biased region" description="Polar residues" evidence="2">
    <location>
        <begin position="1983"/>
        <end position="1994"/>
    </location>
</feature>
<feature type="compositionally biased region" description="Polar residues" evidence="2">
    <location>
        <begin position="12"/>
        <end position="24"/>
    </location>
</feature>
<feature type="compositionally biased region" description="Gly residues" evidence="2">
    <location>
        <begin position="1999"/>
        <end position="2009"/>
    </location>
</feature>
<gene>
    <name evidence="4" type="ORF">AK812_SmicGene1137</name>
</gene>
<dbReference type="InterPro" id="IPR012337">
    <property type="entry name" value="RNaseH-like_sf"/>
</dbReference>
<accession>A0A1Q9F4X2</accession>
<reference evidence="4 5" key="1">
    <citation type="submission" date="2016-02" db="EMBL/GenBank/DDBJ databases">
        <title>Genome analysis of coral dinoflagellate symbionts highlights evolutionary adaptations to a symbiotic lifestyle.</title>
        <authorList>
            <person name="Aranda M."/>
            <person name="Li Y."/>
            <person name="Liew Y.J."/>
            <person name="Baumgarten S."/>
            <person name="Simakov O."/>
            <person name="Wilson M."/>
            <person name="Piel J."/>
            <person name="Ashoor H."/>
            <person name="Bougouffa S."/>
            <person name="Bajic V.B."/>
            <person name="Ryu T."/>
            <person name="Ravasi T."/>
            <person name="Bayer T."/>
            <person name="Micklem G."/>
            <person name="Kim H."/>
            <person name="Bhak J."/>
            <person name="Lajeunesse T.C."/>
            <person name="Voolstra C.R."/>
        </authorList>
    </citation>
    <scope>NUCLEOTIDE SEQUENCE [LARGE SCALE GENOMIC DNA]</scope>
    <source>
        <strain evidence="4 5">CCMP2467</strain>
    </source>
</reference>
<dbReference type="SUPFAM" id="SSF53098">
    <property type="entry name" value="Ribonuclease H-like"/>
    <property type="match status" value="1"/>
</dbReference>
<dbReference type="Gene3D" id="3.60.10.10">
    <property type="entry name" value="Endonuclease/exonuclease/phosphatase"/>
    <property type="match status" value="1"/>
</dbReference>
<feature type="region of interest" description="Disordered" evidence="2">
    <location>
        <begin position="659"/>
        <end position="692"/>
    </location>
</feature>
<feature type="compositionally biased region" description="Basic and acidic residues" evidence="2">
    <location>
        <begin position="303"/>
        <end position="317"/>
    </location>
</feature>
<feature type="region of interest" description="Disordered" evidence="2">
    <location>
        <begin position="208"/>
        <end position="331"/>
    </location>
</feature>
<dbReference type="PROSITE" id="PS50879">
    <property type="entry name" value="RNASE_H_1"/>
    <property type="match status" value="1"/>
</dbReference>
<sequence>MGKQGRDRHPWQANSHKYAQEQSSSWELWRGSWRTASPKAKAFPPYDRAWGEKGNILVVKEERHGGEATEDASSKGVQAIVNMLRKAENRIARLHREKQEKSTKWATYQKEMKAAFVAEEKRYFAAQNRFTEELAEAERQLSTAKELLATVAADFRGTPMEVTGPAPSDEEAWNAMMRRTSHVESPREPEPDMAEILRRYKRGEALPQQGLPNFGGSTNPIPVTAKTSDVPRENSARPVVAAPAAPPMAEEDATSMSYGCVSPSGGHMRSAPYPETANDGPKLPGAPPKEPDAPTPPPQRRTVRPESSDSRLPERAPVKQLPKAPPDRGPRVDALAEKLEQKRAIAKGSAMEPFRRASGDSGQAHMESLPRPPESTVTSDMDGPPGLIDDDKDELGTASPGLGPIILLMWPIFIDTGFVSYAETDVLLTSLPLRSLLVLCGLSVFALLGRMSRKKSNFIGFLHKKRQPTKVQSGDISDLFAPGANWGEVNSLPLLHPPSGVYVLHGADSYFIADYHHTGVGIAKAVADRLRTNLQAITTCSYEPHDFDFGGKICHSIFCVADLPWPLSDPLQEARRDIFVLCDLRALGKLPEMLYTNHPVLHIPSVCARFGLKLPPSYRVRTIGGREVEDEVFIDEHSVIAFIAVPQVLVDAETDALADSSSENAQRLESAPPFSPAPENTEDESSLQPRPRSIRFSPHAAEFINDDFTLSVEASTGNVLGIVMHAPYYQEDYLAIFYDPTQPQAELPSRIRASEPRIPLDSLECIVPIEPLPDPGFAAYLAYPPILDSNDLVAVLIDLRPALGTKFAAILPKFLSFEAWDKYIQVLLPSRHYAYDVFLGSGMHPMPTGSDFVLSHGLLVQVHPAGAFRDSLLNIGDLLANPARWKCIGDIPRMPVRPGLCLLSPSEQRWYLCRGDYPSTSLVEAVEQCVHASPGTLTIAASRRPYFRDLCLHGRHCQGAVILVHLPPPVSPTAEHTPRQDAFLFVDYRPVGVRPFGFHQIGTTWDLKTILAKVPSDIPWGYKVHVEGAWTDHSKLVAPSGTTVTVFIAKHHAPDSPSERARSRSRSQNREDGAPAGSDDAVPVALRAEHLTSVDVNRSPALRTAGAIVAAAAAIDTADAALIGHDATCTIGFSGFAFVLLGSCLALLGSLLWAALGHRCWIWVCACTSRSSDPGEQPPAAKLLSEPTGGNRHAEAHLGHLRALTAALGGRWLRDARPIFPGAVDEVDTRDAEQDAQEEDEDLQYVCSIILKVGHTPEKVSVALVIPATQDEAETAVQAARDAITRRVYPHLMPVTPQPLTGNAVYLAGPAWIGILDGCCFDTTAVDGRLFAIRVPDYLSRHELISLAHFQQEWAVEVLVGTDQEPLTNENPIHLFPGMLVTFLPTGTHSIVRYTLGQQLQTRLVWSEWSLLPEEQSLDAYCLVCDEIAILYFADPAMPTRYRDGIAAAANVPVRNMRLQAAQPRPTNVALWGYTCRTVIAVSSSSSSPSQGILHFCLLDCRPLCGTWQALRVYTRGQRVQDLIPQITDRPPLGHCLCVSTGLGLTEAQCPGPGCILLAEYDSSVHFTAYGRDPDEHEINVHADGNDPHDANDGQGVDNNDDIGSEGDAPAASAAPEIDINADQGMQVPGHVVLIFAPDYAPELIALSHRFPTNLVDLLAALEQRRTPASHRRAPRLIPAFPQPQALPPTILALPHWQPQGIAVLVDCRVGPRRIFAVSLPSFIYRADLAVIAGIDAEYPFHVYVGDTPWPTPDDHRIHLTDGVLLLVSDTTAPPWPPNDLHQALRESANTAYVLPPSLSPSDYNWVLSDGVHTAVSIRSDHFATDSWYVANALALPAGQFLLVPATPTIDDHSNRGIQSQGVFVACQTADYPPVGQGRGTPFVLDPRALLLPLSWAYAPGGRLDVGALCGRVAMHCPTGYHTRLYGGSFAGDQGNHFRYVMPGEVITVEFHPNYVREVFSELHPTTFASPDAPTGGHAGNARGSSDVSSSQYDAGTGSTQGGSRGTGSGAPTSSPVASLRTAAKTTSCRTPGAVHVPSIEGTSNLSSYVDHLAGRPRSAQSIGAVPKYLRIVAVFAVLVTGSGSVPVPEPTVACALDPPHGGMPRTVLEELRLSDHTAQVTIPGHDPGQSAHDFRPIPTPCRSLRHKNSTQASGAIPASEQLDIDSVSLEGLRTLLQESLADASCQAMWLAATLLETLVEHFDHNEVYADRPPHKVPLCLARHLSAPAFAIDNSHVALPHHSSLFDLLFSAWPQPWAIPSWATRQQWPASTQEALSGLPNWDQLLLLEQPSTLAFTLYTDGSANRQDVSSGYAVVVLVHAHDQTALLSVLGAQLSGNPASPWTPEGPLALHAEHVAIAAALLWTMQLRAMLPDVHATIRFDCTAAGWSAEGTWQPSGPTAHIVHHLDMVARATPGVALTYAHVKGHSGDPWNDLADYAAKATASGTAQWPEPPLSVCHAVNHHDISWLAPEQDARRHHAVPIYDGHLIWAAAQTNLPGIEPEQLIPTTVSSVSQPDKKPSAYSLLAATINVQSLRDKCKYIEDQLDDKKVNLAFMQETKIPGGTVTSKHYLRLQTAADSHWGVAIWIHKRLGVLLLEGNPLRVEESDVAVLHESPRLLVLLVTVGDLKIGVFSGHCPHGDRPVEREAFIRAAQPLLHRLKHVNLLIGGADLNARIPTDFEDVSGNLHFGEPDETGWRVAAMLAEFGLWVPSTFSPIHCGDSATYTHPNGQQHRIDYILLGGTAVVEQARSEVDDSFDNCSPQEDHKLLQLSIQGHLAADAGSRRLNRLKYDRDKILSPDGRHLLRQLLSEFPHPSWEVGVDQHCNTVETYLRKALDTHFALPPTRKRASYIPEAVWLLRNQKVGFKQRTRHRAKLWSDLQSRAFAQWSRQQDYKVIPLVEKHSLLYDLAAAAVKYVTARIRREIATAKNIFLRGIAGEGHQGAAKILQRVKKAGVGGTKTRPVSRPLPLLLHPEDGSKASTRKQRDQIWMLHFGQQEQGETIDVRDFMQSAHASCFFEEVEWTPDLLPNYSDIETVLREIPRNKAAGLDNLPGEVLKAAPPEAARILFPLMLKSMLHQHQPVQWRGGILYEAFKRSGLQSSVDNYRSLFVSNYMAKAYHRVVRNKTQECTRDELHPLHLGSRKRAPVTFAAMYVLAHFRRSHRLRHSASVLYLDTSAAYYRIVRELAMGDIRSDETVVMLFRRFGLEGDDLREMMTTVEEGGMLAQAGASTALCQVVKDIHLHTWFVSRFSDGQQVSSSLAGSRPGESFADLVFAYIYGRVLHKVQEFVAAEHLSYQVPYDCAAGVFADTPGDEQLDVTDTTWADDSAFPLEAPDPMLLANGVNCQEVQTKPLDFTGASGTTAALGHSAK</sequence>
<dbReference type="Gene3D" id="3.30.420.10">
    <property type="entry name" value="Ribonuclease H-like superfamily/Ribonuclease H"/>
    <property type="match status" value="1"/>
</dbReference>
<feature type="compositionally biased region" description="Basic and acidic residues" evidence="2">
    <location>
        <begin position="1576"/>
        <end position="1592"/>
    </location>
</feature>
<comment type="caution">
    <text evidence="4">The sequence shown here is derived from an EMBL/GenBank/DDBJ whole genome shotgun (WGS) entry which is preliminary data.</text>
</comment>
<feature type="coiled-coil region" evidence="1">
    <location>
        <begin position="77"/>
        <end position="154"/>
    </location>
</feature>
<dbReference type="GO" id="GO:0004523">
    <property type="term" value="F:RNA-DNA hybrid ribonuclease activity"/>
    <property type="evidence" value="ECO:0007669"/>
    <property type="project" value="InterPro"/>
</dbReference>
<organism evidence="4 5">
    <name type="scientific">Symbiodinium microadriaticum</name>
    <name type="common">Dinoflagellate</name>
    <name type="synonym">Zooxanthella microadriatica</name>
    <dbReference type="NCBI Taxonomy" id="2951"/>
    <lineage>
        <taxon>Eukaryota</taxon>
        <taxon>Sar</taxon>
        <taxon>Alveolata</taxon>
        <taxon>Dinophyceae</taxon>
        <taxon>Suessiales</taxon>
        <taxon>Symbiodiniaceae</taxon>
        <taxon>Symbiodinium</taxon>
    </lineage>
</organism>
<keyword evidence="5" id="KW-1185">Reference proteome</keyword>
<name>A0A1Q9F4X2_SYMMI</name>
<feature type="compositionally biased region" description="Basic and acidic residues" evidence="2">
    <location>
        <begin position="1"/>
        <end position="10"/>
    </location>
</feature>
<feature type="compositionally biased region" description="Pro residues" evidence="2">
    <location>
        <begin position="284"/>
        <end position="299"/>
    </location>
</feature>
<feature type="region of interest" description="Disordered" evidence="2">
    <location>
        <begin position="1171"/>
        <end position="1191"/>
    </location>
</feature>
<feature type="region of interest" description="Disordered" evidence="2">
    <location>
        <begin position="1052"/>
        <end position="1080"/>
    </location>
</feature>
<evidence type="ECO:0000256" key="1">
    <source>
        <dbReference type="SAM" id="Coils"/>
    </source>
</evidence>
<feature type="region of interest" description="Disordered" evidence="2">
    <location>
        <begin position="1576"/>
        <end position="1611"/>
    </location>
</feature>
<feature type="compositionally biased region" description="Polar residues" evidence="2">
    <location>
        <begin position="215"/>
        <end position="227"/>
    </location>
</feature>
<keyword evidence="1" id="KW-0175">Coiled coil</keyword>
<evidence type="ECO:0000256" key="2">
    <source>
        <dbReference type="SAM" id="MobiDB-lite"/>
    </source>
</evidence>
<feature type="region of interest" description="Disordered" evidence="2">
    <location>
        <begin position="1"/>
        <end position="24"/>
    </location>
</feature>
<proteinExistence type="predicted"/>
<dbReference type="InterPro" id="IPR036691">
    <property type="entry name" value="Endo/exonu/phosph_ase_sf"/>
</dbReference>